<dbReference type="PANTHER" id="PTHR30244">
    <property type="entry name" value="TRANSAMINASE"/>
    <property type="match status" value="1"/>
</dbReference>
<dbReference type="Gene3D" id="3.90.1150.10">
    <property type="entry name" value="Aspartate Aminotransferase, domain 1"/>
    <property type="match status" value="1"/>
</dbReference>
<dbReference type="RefSeq" id="WP_087004340.1">
    <property type="nucleotide sequence ID" value="NZ_FWFF01000002.1"/>
</dbReference>
<dbReference type="InterPro" id="IPR015424">
    <property type="entry name" value="PyrdxlP-dep_Trfase"/>
</dbReference>
<dbReference type="GO" id="GO:0008483">
    <property type="term" value="F:transaminase activity"/>
    <property type="evidence" value="ECO:0007669"/>
    <property type="project" value="UniProtKB-KW"/>
</dbReference>
<keyword evidence="3 4" id="KW-0663">Pyridoxal phosphate</keyword>
<evidence type="ECO:0000256" key="1">
    <source>
        <dbReference type="ARBA" id="ARBA00001933"/>
    </source>
</evidence>
<dbReference type="SUPFAM" id="SSF53383">
    <property type="entry name" value="PLP-dependent transferases"/>
    <property type="match status" value="1"/>
</dbReference>
<evidence type="ECO:0000256" key="4">
    <source>
        <dbReference type="RuleBase" id="RU004508"/>
    </source>
</evidence>
<dbReference type="PANTHER" id="PTHR30244:SF34">
    <property type="entry name" value="DTDP-4-AMINO-4,6-DIDEOXYGALACTOSE TRANSAMINASE"/>
    <property type="match status" value="1"/>
</dbReference>
<dbReference type="EMBL" id="FWFF01000002">
    <property type="protein sequence ID" value="SLM91560.1"/>
    <property type="molecule type" value="Genomic_DNA"/>
</dbReference>
<dbReference type="InterPro" id="IPR015421">
    <property type="entry name" value="PyrdxlP-dep_Trfase_major"/>
</dbReference>
<feature type="active site" description="Proton acceptor" evidence="2">
    <location>
        <position position="185"/>
    </location>
</feature>
<name>A0A1X6WZU2_9MICO</name>
<evidence type="ECO:0000256" key="3">
    <source>
        <dbReference type="PIRSR" id="PIRSR000390-2"/>
    </source>
</evidence>
<evidence type="ECO:0000313" key="6">
    <source>
        <dbReference type="Proteomes" id="UP000196581"/>
    </source>
</evidence>
<keyword evidence="5" id="KW-0808">Transferase</keyword>
<dbReference type="InterPro" id="IPR015422">
    <property type="entry name" value="PyrdxlP-dep_Trfase_small"/>
</dbReference>
<organism evidence="5 6">
    <name type="scientific">Brevibacterium yomogidense</name>
    <dbReference type="NCBI Taxonomy" id="946573"/>
    <lineage>
        <taxon>Bacteria</taxon>
        <taxon>Bacillati</taxon>
        <taxon>Actinomycetota</taxon>
        <taxon>Actinomycetes</taxon>
        <taxon>Micrococcales</taxon>
        <taxon>Brevibacteriaceae</taxon>
        <taxon>Brevibacterium</taxon>
    </lineage>
</organism>
<gene>
    <name evidence="5" type="ORF">FM105_02695</name>
</gene>
<protein>
    <submittedName>
        <fullName evidence="5">Bacillosamine/Legionaminic acid biosynthesis aminotransferase PglE 4-keto-6-deoxy-N-Acetyl-D-hexosaminyl-(Lipid carrier) aminotransferase</fullName>
    </submittedName>
</protein>
<dbReference type="PIRSF" id="PIRSF000390">
    <property type="entry name" value="PLP_StrS"/>
    <property type="match status" value="1"/>
</dbReference>
<dbReference type="Proteomes" id="UP000196581">
    <property type="component" value="Unassembled WGS sequence"/>
</dbReference>
<keyword evidence="6" id="KW-1185">Reference proteome</keyword>
<feature type="modified residue" description="N6-(pyridoxal phosphate)lysine" evidence="3">
    <location>
        <position position="185"/>
    </location>
</feature>
<proteinExistence type="inferred from homology"/>
<dbReference type="GO" id="GO:0000271">
    <property type="term" value="P:polysaccharide biosynthetic process"/>
    <property type="evidence" value="ECO:0007669"/>
    <property type="project" value="TreeGrafter"/>
</dbReference>
<dbReference type="Gene3D" id="3.40.640.10">
    <property type="entry name" value="Type I PLP-dependent aspartate aminotransferase-like (Major domain)"/>
    <property type="match status" value="1"/>
</dbReference>
<dbReference type="InterPro" id="IPR000653">
    <property type="entry name" value="DegT/StrS_aminotransferase"/>
</dbReference>
<reference evidence="6" key="1">
    <citation type="submission" date="2017-02" db="EMBL/GenBank/DDBJ databases">
        <authorList>
            <person name="Dridi B."/>
        </authorList>
    </citation>
    <scope>NUCLEOTIDE SEQUENCE [LARGE SCALE GENOMIC DNA]</scope>
    <source>
        <strain evidence="6">B Co 03.10</strain>
    </source>
</reference>
<dbReference type="Pfam" id="PF01041">
    <property type="entry name" value="DegT_DnrJ_EryC1"/>
    <property type="match status" value="1"/>
</dbReference>
<sequence length="384" mass="41734">MSSAAFIPYGRQIIDESDIDAVVATLRSPWLTTGPQVEAFEAEFSTYVAVRNAVAVANGTAALHLAMLAAGIGPGDEVIVPAITFVATANAALYLGADVKFADIEPDTFLLDPRSARSLISDRTKAIVAVDYAGMPCDYASLRALSDEFGLILIGDASHAPGAEFGGSMVGSIADLTTFSFHPVKHLTTGEGGMVTTASDELAAKLRMLRAHGVATDFRKREAAGTWEWDQVELGYNYRIADINCALGRSQLKKQHEWVESRRQIAQRYRDALADVPQLSTQEEPAGRRSAWHLFPVRITGPDSAAKRRNAFTSMRSDGIGVNVHYRPVYLNSYYAGLGYEAGLCPVSEEVYDGLLSLPMWPGLEWSDQSRVIDSLRRALDVDN</sequence>
<dbReference type="CDD" id="cd00616">
    <property type="entry name" value="AHBA_syn"/>
    <property type="match status" value="1"/>
</dbReference>
<dbReference type="InterPro" id="IPR020026">
    <property type="entry name" value="PseC"/>
</dbReference>
<dbReference type="AlphaFoldDB" id="A0A1X6WZU2"/>
<accession>A0A1X6WZU2</accession>
<evidence type="ECO:0000256" key="2">
    <source>
        <dbReference type="PIRSR" id="PIRSR000390-1"/>
    </source>
</evidence>
<dbReference type="GO" id="GO:0030170">
    <property type="term" value="F:pyridoxal phosphate binding"/>
    <property type="evidence" value="ECO:0007669"/>
    <property type="project" value="TreeGrafter"/>
</dbReference>
<keyword evidence="5" id="KW-0032">Aminotransferase</keyword>
<comment type="similarity">
    <text evidence="4">Belongs to the DegT/DnrJ/EryC1 family.</text>
</comment>
<dbReference type="NCBIfam" id="TIGR03588">
    <property type="entry name" value="PseC"/>
    <property type="match status" value="1"/>
</dbReference>
<evidence type="ECO:0000313" key="5">
    <source>
        <dbReference type="EMBL" id="SLM91560.1"/>
    </source>
</evidence>
<comment type="cofactor">
    <cofactor evidence="1">
        <name>pyridoxal 5'-phosphate</name>
        <dbReference type="ChEBI" id="CHEBI:597326"/>
    </cofactor>
</comment>